<evidence type="ECO:0000313" key="5">
    <source>
        <dbReference type="EMBL" id="MCC9631756.1"/>
    </source>
</evidence>
<name>A0A9X1MS51_9BACT</name>
<comment type="catalytic activity">
    <reaction evidence="2">
        <text>2 GTP = 3',3'-c-di-GMP + 2 diphosphate</text>
        <dbReference type="Rhea" id="RHEA:24898"/>
        <dbReference type="ChEBI" id="CHEBI:33019"/>
        <dbReference type="ChEBI" id="CHEBI:37565"/>
        <dbReference type="ChEBI" id="CHEBI:58805"/>
        <dbReference type="EC" id="2.7.7.65"/>
    </reaction>
</comment>
<reference evidence="5" key="1">
    <citation type="submission" date="2021-11" db="EMBL/GenBank/DDBJ databases">
        <title>Genome sequence.</title>
        <authorList>
            <person name="Sun Q."/>
        </authorList>
    </citation>
    <scope>NUCLEOTIDE SEQUENCE</scope>
    <source>
        <strain evidence="5">JC732</strain>
    </source>
</reference>
<dbReference type="Gene3D" id="3.30.70.270">
    <property type="match status" value="1"/>
</dbReference>
<dbReference type="InterPro" id="IPR043128">
    <property type="entry name" value="Rev_trsase/Diguanyl_cyclase"/>
</dbReference>
<dbReference type="InterPro" id="IPR000160">
    <property type="entry name" value="GGDEF_dom"/>
</dbReference>
<gene>
    <name evidence="5" type="ORF">LOC68_25450</name>
</gene>
<dbReference type="SUPFAM" id="SSF55073">
    <property type="entry name" value="Nucleotide cyclase"/>
    <property type="match status" value="1"/>
</dbReference>
<dbReference type="RefSeq" id="WP_230224294.1">
    <property type="nucleotide sequence ID" value="NZ_JAJKFT010000010.1"/>
</dbReference>
<keyword evidence="3" id="KW-0812">Transmembrane</keyword>
<evidence type="ECO:0000256" key="1">
    <source>
        <dbReference type="ARBA" id="ARBA00012528"/>
    </source>
</evidence>
<dbReference type="NCBIfam" id="TIGR00254">
    <property type="entry name" value="GGDEF"/>
    <property type="match status" value="1"/>
</dbReference>
<evidence type="ECO:0000256" key="3">
    <source>
        <dbReference type="SAM" id="Phobius"/>
    </source>
</evidence>
<keyword evidence="6" id="KW-1185">Reference proteome</keyword>
<dbReference type="InterPro" id="IPR029787">
    <property type="entry name" value="Nucleotide_cyclase"/>
</dbReference>
<accession>A0A9X1MS51</accession>
<feature type="domain" description="GGDEF" evidence="4">
    <location>
        <begin position="277"/>
        <end position="412"/>
    </location>
</feature>
<dbReference type="Pfam" id="PF00990">
    <property type="entry name" value="GGDEF"/>
    <property type="match status" value="1"/>
</dbReference>
<keyword evidence="3" id="KW-0472">Membrane</keyword>
<evidence type="ECO:0000256" key="2">
    <source>
        <dbReference type="ARBA" id="ARBA00034247"/>
    </source>
</evidence>
<dbReference type="EC" id="2.7.7.65" evidence="1"/>
<dbReference type="PANTHER" id="PTHR45138">
    <property type="entry name" value="REGULATORY COMPONENTS OF SENSORY TRANSDUCTION SYSTEM"/>
    <property type="match status" value="1"/>
</dbReference>
<comment type="caution">
    <text evidence="5">The sequence shown here is derived from an EMBL/GenBank/DDBJ whole genome shotgun (WGS) entry which is preliminary data.</text>
</comment>
<dbReference type="AlphaFoldDB" id="A0A9X1MS51"/>
<sequence length="435" mass="48587">MLWVFLSGMMLANLGIGFGLALYLRQVVDEGRAVVAFDSHQDTTEVDASRELSCESANAPTQTTVRARAIASIDAIPPEYIGMLQGESIVANSLVEASAEVLRLEVGKYRDALIEIDNQLRAMDDSPDSGLLEVITVELEDLNRDWLNKQAEAASTLDSNQDALGEYSDIGGSLNMVLMEQAAQIETTISNIEQFDLSSDPADGRRRLLQEISRLIDLAHDLRDKMQDTLLTILRAERRLADIDRKMQFDGLTKLHNRNGLEVVFYEWWRADIRRERIVSVGLLDIDNLRKINERFGALAGDRLLAEFGRLLGELIRKDRGFDIVARSTGQQFVIFFGDTGPRNATSSVERIRQTLEATRFNLDGEDVEMMVSIGITEVVADDTTTKVTKRLEKAMRVAKRNGRNCTVIDEGNGPAPITPPEYKVVGRTINVEER</sequence>
<protein>
    <recommendedName>
        <fullName evidence="1">diguanylate cyclase</fullName>
        <ecNumber evidence="1">2.7.7.65</ecNumber>
    </recommendedName>
</protein>
<evidence type="ECO:0000259" key="4">
    <source>
        <dbReference type="PROSITE" id="PS50887"/>
    </source>
</evidence>
<dbReference type="Proteomes" id="UP001139103">
    <property type="component" value="Unassembled WGS sequence"/>
</dbReference>
<dbReference type="InterPro" id="IPR050469">
    <property type="entry name" value="Diguanylate_Cyclase"/>
</dbReference>
<keyword evidence="3" id="KW-1133">Transmembrane helix</keyword>
<dbReference type="CDD" id="cd01949">
    <property type="entry name" value="GGDEF"/>
    <property type="match status" value="1"/>
</dbReference>
<proteinExistence type="predicted"/>
<dbReference type="GO" id="GO:0052621">
    <property type="term" value="F:diguanylate cyclase activity"/>
    <property type="evidence" value="ECO:0007669"/>
    <property type="project" value="UniProtKB-EC"/>
</dbReference>
<dbReference type="SMART" id="SM00267">
    <property type="entry name" value="GGDEF"/>
    <property type="match status" value="1"/>
</dbReference>
<dbReference type="PROSITE" id="PS50887">
    <property type="entry name" value="GGDEF"/>
    <property type="match status" value="1"/>
</dbReference>
<feature type="transmembrane region" description="Helical" evidence="3">
    <location>
        <begin position="6"/>
        <end position="24"/>
    </location>
</feature>
<dbReference type="EMBL" id="JAJKFT010000010">
    <property type="protein sequence ID" value="MCC9631756.1"/>
    <property type="molecule type" value="Genomic_DNA"/>
</dbReference>
<organism evidence="5 6">
    <name type="scientific">Blastopirellula sediminis</name>
    <dbReference type="NCBI Taxonomy" id="2894196"/>
    <lineage>
        <taxon>Bacteria</taxon>
        <taxon>Pseudomonadati</taxon>
        <taxon>Planctomycetota</taxon>
        <taxon>Planctomycetia</taxon>
        <taxon>Pirellulales</taxon>
        <taxon>Pirellulaceae</taxon>
        <taxon>Blastopirellula</taxon>
    </lineage>
</organism>
<evidence type="ECO:0000313" key="6">
    <source>
        <dbReference type="Proteomes" id="UP001139103"/>
    </source>
</evidence>
<dbReference type="PANTHER" id="PTHR45138:SF9">
    <property type="entry name" value="DIGUANYLATE CYCLASE DGCM-RELATED"/>
    <property type="match status" value="1"/>
</dbReference>